<sequence>MKIKLRDLSSLNHADLDLYYDELDEMNEHIENDHLASVCCANELLLLSRFTKVSYQSQMSPVFLC</sequence>
<dbReference type="AlphaFoldDB" id="A0A9J5W6I5"/>
<name>A0A9J5W6I5_SOLCO</name>
<accession>A0A9J5W6I5</accession>
<organism evidence="1 2">
    <name type="scientific">Solanum commersonii</name>
    <name type="common">Commerson's wild potato</name>
    <name type="synonym">Commerson's nightshade</name>
    <dbReference type="NCBI Taxonomy" id="4109"/>
    <lineage>
        <taxon>Eukaryota</taxon>
        <taxon>Viridiplantae</taxon>
        <taxon>Streptophyta</taxon>
        <taxon>Embryophyta</taxon>
        <taxon>Tracheophyta</taxon>
        <taxon>Spermatophyta</taxon>
        <taxon>Magnoliopsida</taxon>
        <taxon>eudicotyledons</taxon>
        <taxon>Gunneridae</taxon>
        <taxon>Pentapetalae</taxon>
        <taxon>asterids</taxon>
        <taxon>lamiids</taxon>
        <taxon>Solanales</taxon>
        <taxon>Solanaceae</taxon>
        <taxon>Solanoideae</taxon>
        <taxon>Solaneae</taxon>
        <taxon>Solanum</taxon>
    </lineage>
</organism>
<keyword evidence="2" id="KW-1185">Reference proteome</keyword>
<dbReference type="Proteomes" id="UP000824120">
    <property type="component" value="Chromosome 12"/>
</dbReference>
<evidence type="ECO:0000313" key="2">
    <source>
        <dbReference type="Proteomes" id="UP000824120"/>
    </source>
</evidence>
<reference evidence="1 2" key="1">
    <citation type="submission" date="2020-09" db="EMBL/GenBank/DDBJ databases">
        <title>De no assembly of potato wild relative species, Solanum commersonii.</title>
        <authorList>
            <person name="Cho K."/>
        </authorList>
    </citation>
    <scope>NUCLEOTIDE SEQUENCE [LARGE SCALE GENOMIC DNA]</scope>
    <source>
        <strain evidence="1">LZ3.2</strain>
        <tissue evidence="1">Leaf</tissue>
    </source>
</reference>
<proteinExistence type="predicted"/>
<comment type="caution">
    <text evidence="1">The sequence shown here is derived from an EMBL/GenBank/DDBJ whole genome shotgun (WGS) entry which is preliminary data.</text>
</comment>
<evidence type="ECO:0000313" key="1">
    <source>
        <dbReference type="EMBL" id="KAG5570959.1"/>
    </source>
</evidence>
<protein>
    <submittedName>
        <fullName evidence="1">Uncharacterized protein</fullName>
    </submittedName>
</protein>
<gene>
    <name evidence="1" type="ORF">H5410_060725</name>
</gene>
<dbReference type="EMBL" id="JACXVP010000012">
    <property type="protein sequence ID" value="KAG5570959.1"/>
    <property type="molecule type" value="Genomic_DNA"/>
</dbReference>